<sequence>MLSGSRVDSVRACLAELVHEVQGVEDKSLRDAILQKVQNLEESIFDTDDWAKVAPGESVLKLAVLGLPMSGQQEVLNKFLCGSANGEGHHKSPMELITGIKAPKGQSFGKKHRTVVPCHGGMKTLLLRTTTGDPSPQVLAWADAFIVLFDVTSQESLDAVRPICGKISRYRRSVDLPSLIVGVAGLSDDQPRLSEEDGTALANEVDHCLFFTQVNPFTGERVDRLFHDIVHYVVEFVVPQNPEGRVGKMTTQELKLGHMHAKSPTAKGKDVVSGIGPGRSIPLKQGMLKKTPTRQSVKGSTKRWVALTSGQLTYYTSLQNYMSNTHGKHIDLSRVTVKMPMRPRSATSVSKSTPQRSGGERFPFSVVSLDGRTWSFEAKSEQDRTEWMRAIEQEIHACLNRNASGGAKNNVSIDASSYRMLSQEDLAAIRAVDGNLECADCGAAAPTWASLNFGVVVCIDCSGVHRKMGVHISRVRSLELDDWSPHQLAIILNIGNTTANHIYEHNIAGRTKPSSVSSAAEKEDWIRSKYERREFVAPINDPPAQVLLSAMRNDTWPRGVLALANFKPEDVHVQIDGLTLLHHACKLGSATWAQMLLWAGCDPQETSAEGRTAAYYAKQSGSRECAQLMASSGGSVVRNASAPASALPSTVSTPRHATSTTITTPAGARSPSTASRPATAASTPAAAMTATTTPVGDAGGAKARGQSDSAAFTPTFADADTTPSRRVPAGKKVFGEYLEIAAEGNNNGNNDDSSNDDDDGDGDGDGDGVHVDWAEDETNPFSPRAATRSESIGEELLPPDLDAFHPFDDSDDKGSDSFV</sequence>
<dbReference type="Gene3D" id="3.40.50.300">
    <property type="entry name" value="P-loop containing nucleotide triphosphate hydrolases"/>
    <property type="match status" value="1"/>
</dbReference>
<dbReference type="eggNOG" id="KOG0705">
    <property type="taxonomic scope" value="Eukaryota"/>
</dbReference>
<evidence type="ECO:0000256" key="5">
    <source>
        <dbReference type="ARBA" id="ARBA00022833"/>
    </source>
</evidence>
<dbReference type="Pfam" id="PF00169">
    <property type="entry name" value="PH"/>
    <property type="match status" value="1"/>
</dbReference>
<dbReference type="SMART" id="SM00105">
    <property type="entry name" value="ArfGap"/>
    <property type="match status" value="1"/>
</dbReference>
<dbReference type="InterPro" id="IPR002110">
    <property type="entry name" value="Ankyrin_rpt"/>
</dbReference>
<dbReference type="InterPro" id="IPR001849">
    <property type="entry name" value="PH_domain"/>
</dbReference>
<dbReference type="InterPro" id="IPR037278">
    <property type="entry name" value="ARFGAP/RecO"/>
</dbReference>
<dbReference type="SMART" id="SM00233">
    <property type="entry name" value="PH"/>
    <property type="match status" value="1"/>
</dbReference>
<gene>
    <name evidence="11" type="ORF">PTSG_12374</name>
</gene>
<keyword evidence="5" id="KW-0862">Zinc</keyword>
<dbReference type="GO" id="GO:0005525">
    <property type="term" value="F:GTP binding"/>
    <property type="evidence" value="ECO:0007669"/>
    <property type="project" value="InterPro"/>
</dbReference>
<feature type="domain" description="Arf-GAP" evidence="10">
    <location>
        <begin position="423"/>
        <end position="543"/>
    </location>
</feature>
<comment type="similarity">
    <text evidence="1">Belongs to the centaurin gamma-like family.</text>
</comment>
<keyword evidence="6" id="KW-0040">ANK repeat</keyword>
<accession>F2UDC2</accession>
<dbReference type="Gene3D" id="2.30.29.30">
    <property type="entry name" value="Pleckstrin-homology domain (PH domain)/Phosphotyrosine-binding domain (PTB)"/>
    <property type="match status" value="1"/>
</dbReference>
<dbReference type="PRINTS" id="PR00405">
    <property type="entry name" value="REVINTRACTNG"/>
</dbReference>
<dbReference type="SUPFAM" id="SSF52540">
    <property type="entry name" value="P-loop containing nucleoside triphosphate hydrolases"/>
    <property type="match status" value="1"/>
</dbReference>
<feature type="compositionally biased region" description="Acidic residues" evidence="8">
    <location>
        <begin position="753"/>
        <end position="766"/>
    </location>
</feature>
<dbReference type="EMBL" id="GL832969">
    <property type="protein sequence ID" value="EGD74617.1"/>
    <property type="molecule type" value="Genomic_DNA"/>
</dbReference>
<dbReference type="InterPro" id="IPR001164">
    <property type="entry name" value="ArfGAP_dom"/>
</dbReference>
<keyword evidence="12" id="KW-1185">Reference proteome</keyword>
<dbReference type="Pfam" id="PF01412">
    <property type="entry name" value="ArfGap"/>
    <property type="match status" value="1"/>
</dbReference>
<dbReference type="InterPro" id="IPR038508">
    <property type="entry name" value="ArfGAP_dom_sf"/>
</dbReference>
<feature type="region of interest" description="Disordered" evidence="8">
    <location>
        <begin position="743"/>
        <end position="819"/>
    </location>
</feature>
<dbReference type="OrthoDB" id="6136903at2759"/>
<feature type="compositionally biased region" description="Basic and acidic residues" evidence="8">
    <location>
        <begin position="802"/>
        <end position="819"/>
    </location>
</feature>
<proteinExistence type="inferred from homology"/>
<evidence type="ECO:0000256" key="4">
    <source>
        <dbReference type="ARBA" id="ARBA00022771"/>
    </source>
</evidence>
<evidence type="ECO:0000256" key="6">
    <source>
        <dbReference type="ARBA" id="ARBA00023043"/>
    </source>
</evidence>
<dbReference type="SUPFAM" id="SSF57863">
    <property type="entry name" value="ArfGap/RecO-like zinc finger"/>
    <property type="match status" value="1"/>
</dbReference>
<dbReference type="SUPFAM" id="SSF50729">
    <property type="entry name" value="PH domain-like"/>
    <property type="match status" value="1"/>
</dbReference>
<dbReference type="InterPro" id="IPR051282">
    <property type="entry name" value="Arf-GAP_GTPase_ANK_PH"/>
</dbReference>
<keyword evidence="3" id="KW-0479">Metal-binding</keyword>
<dbReference type="RefSeq" id="XP_004992874.1">
    <property type="nucleotide sequence ID" value="XM_004992817.1"/>
</dbReference>
<dbReference type="Gene3D" id="1.10.220.150">
    <property type="entry name" value="Arf GTPase activating protein"/>
    <property type="match status" value="1"/>
</dbReference>
<keyword evidence="4 7" id="KW-0863">Zinc-finger</keyword>
<dbReference type="CDD" id="cd08204">
    <property type="entry name" value="ArfGap"/>
    <property type="match status" value="1"/>
</dbReference>
<feature type="domain" description="PH" evidence="9">
    <location>
        <begin position="281"/>
        <end position="396"/>
    </location>
</feature>
<dbReference type="Pfam" id="PF00071">
    <property type="entry name" value="Ras"/>
    <property type="match status" value="1"/>
</dbReference>
<evidence type="ECO:0000256" key="2">
    <source>
        <dbReference type="ARBA" id="ARBA00022468"/>
    </source>
</evidence>
<evidence type="ECO:0000259" key="10">
    <source>
        <dbReference type="PROSITE" id="PS50115"/>
    </source>
</evidence>
<dbReference type="Proteomes" id="UP000007799">
    <property type="component" value="Unassembled WGS sequence"/>
</dbReference>
<dbReference type="InterPro" id="IPR027417">
    <property type="entry name" value="P-loop_NTPase"/>
</dbReference>
<dbReference type="PANTHER" id="PTHR45819">
    <property type="entry name" value="CENTAURIN-GAMMA-1A"/>
    <property type="match status" value="1"/>
</dbReference>
<dbReference type="GeneID" id="16073447"/>
<evidence type="ECO:0000313" key="12">
    <source>
        <dbReference type="Proteomes" id="UP000007799"/>
    </source>
</evidence>
<protein>
    <submittedName>
        <fullName evidence="11">Uncharacterized protein</fullName>
    </submittedName>
</protein>
<feature type="compositionally biased region" description="Polar residues" evidence="8">
    <location>
        <begin position="647"/>
        <end position="662"/>
    </location>
</feature>
<evidence type="ECO:0000256" key="7">
    <source>
        <dbReference type="PROSITE-ProRule" id="PRU00288"/>
    </source>
</evidence>
<dbReference type="InterPro" id="IPR001806">
    <property type="entry name" value="Small_GTPase"/>
</dbReference>
<dbReference type="InterPro" id="IPR011993">
    <property type="entry name" value="PH-like_dom_sf"/>
</dbReference>
<dbReference type="Gene3D" id="1.25.40.20">
    <property type="entry name" value="Ankyrin repeat-containing domain"/>
    <property type="match status" value="1"/>
</dbReference>
<dbReference type="AlphaFoldDB" id="F2UDC2"/>
<dbReference type="GO" id="GO:0003924">
    <property type="term" value="F:GTPase activity"/>
    <property type="evidence" value="ECO:0007669"/>
    <property type="project" value="InterPro"/>
</dbReference>
<feature type="region of interest" description="Disordered" evidence="8">
    <location>
        <begin position="639"/>
        <end position="729"/>
    </location>
</feature>
<name>F2UDC2_SALR5</name>
<dbReference type="CDD" id="cd01250">
    <property type="entry name" value="PH_AGAP"/>
    <property type="match status" value="1"/>
</dbReference>
<dbReference type="SUPFAM" id="SSF48403">
    <property type="entry name" value="Ankyrin repeat"/>
    <property type="match status" value="1"/>
</dbReference>
<organism evidence="12">
    <name type="scientific">Salpingoeca rosetta (strain ATCC 50818 / BSB-021)</name>
    <dbReference type="NCBI Taxonomy" id="946362"/>
    <lineage>
        <taxon>Eukaryota</taxon>
        <taxon>Choanoflagellata</taxon>
        <taxon>Craspedida</taxon>
        <taxon>Salpingoecidae</taxon>
        <taxon>Salpingoeca</taxon>
    </lineage>
</organism>
<dbReference type="GO" id="GO:0008270">
    <property type="term" value="F:zinc ion binding"/>
    <property type="evidence" value="ECO:0007669"/>
    <property type="project" value="UniProtKB-KW"/>
</dbReference>
<feature type="compositionally biased region" description="Low complexity" evidence="8">
    <location>
        <begin position="710"/>
        <end position="722"/>
    </location>
</feature>
<feature type="region of interest" description="Disordered" evidence="8">
    <location>
        <begin position="341"/>
        <end position="362"/>
    </location>
</feature>
<reference evidence="11" key="1">
    <citation type="submission" date="2009-08" db="EMBL/GenBank/DDBJ databases">
        <title>Annotation of Salpingoeca rosetta.</title>
        <authorList>
            <consortium name="The Broad Institute Genome Sequencing Platform"/>
            <person name="Russ C."/>
            <person name="Cuomo C."/>
            <person name="Burger G."/>
            <person name="Gray M.W."/>
            <person name="Holland P.W.H."/>
            <person name="King N."/>
            <person name="Lang F.B.F."/>
            <person name="Roger A.J."/>
            <person name="Ruiz-Trillo I."/>
            <person name="Young S.K."/>
            <person name="Zeng Q."/>
            <person name="Gargeya S."/>
            <person name="Alvarado L."/>
            <person name="Berlin A."/>
            <person name="Chapman S.B."/>
            <person name="Chen Z."/>
            <person name="Freedman E."/>
            <person name="Gellesch M."/>
            <person name="Goldberg J."/>
            <person name="Griggs A."/>
            <person name="Gujja S."/>
            <person name="Heilman E."/>
            <person name="Heiman D."/>
            <person name="Howarth C."/>
            <person name="Mehta T."/>
            <person name="Neiman D."/>
            <person name="Pearson M."/>
            <person name="Roberts A."/>
            <person name="Saif S."/>
            <person name="Shea T."/>
            <person name="Shenoy N."/>
            <person name="Sisk P."/>
            <person name="Stolte C."/>
            <person name="Sykes S."/>
            <person name="White J."/>
            <person name="Yandava C."/>
            <person name="Haas B."/>
            <person name="Nusbaum C."/>
            <person name="Birren B."/>
        </authorList>
    </citation>
    <scope>NUCLEOTIDE SEQUENCE [LARGE SCALE GENOMIC DNA]</scope>
    <source>
        <strain evidence="11">ATCC 50818</strain>
    </source>
</reference>
<dbReference type="PROSITE" id="PS50115">
    <property type="entry name" value="ARFGAP"/>
    <property type="match status" value="1"/>
</dbReference>
<dbReference type="PROSITE" id="PS50003">
    <property type="entry name" value="PH_DOMAIN"/>
    <property type="match status" value="1"/>
</dbReference>
<dbReference type="InterPro" id="IPR036770">
    <property type="entry name" value="Ankyrin_rpt-contain_sf"/>
</dbReference>
<feature type="compositionally biased region" description="Low complexity" evidence="8">
    <location>
        <begin position="663"/>
        <end position="694"/>
    </location>
</feature>
<dbReference type="Pfam" id="PF12796">
    <property type="entry name" value="Ank_2"/>
    <property type="match status" value="1"/>
</dbReference>
<feature type="compositionally biased region" description="Polar residues" evidence="8">
    <location>
        <begin position="345"/>
        <end position="356"/>
    </location>
</feature>
<dbReference type="GO" id="GO:0005096">
    <property type="term" value="F:GTPase activator activity"/>
    <property type="evidence" value="ECO:0007669"/>
    <property type="project" value="UniProtKB-KW"/>
</dbReference>
<evidence type="ECO:0000259" key="9">
    <source>
        <dbReference type="PROSITE" id="PS50003"/>
    </source>
</evidence>
<dbReference type="KEGG" id="sre:PTSG_12374"/>
<dbReference type="FunFam" id="1.10.220.150:FF:000009">
    <property type="entry name" value="stromal membrane-associated protein 1 isoform X1"/>
    <property type="match status" value="1"/>
</dbReference>
<keyword evidence="2" id="KW-0343">GTPase activation</keyword>
<dbReference type="FunCoup" id="F2UDC2">
    <property type="interactions" value="566"/>
</dbReference>
<evidence type="ECO:0000313" key="11">
    <source>
        <dbReference type="EMBL" id="EGD74617.1"/>
    </source>
</evidence>
<evidence type="ECO:0000256" key="8">
    <source>
        <dbReference type="SAM" id="MobiDB-lite"/>
    </source>
</evidence>
<evidence type="ECO:0000256" key="1">
    <source>
        <dbReference type="ARBA" id="ARBA00005430"/>
    </source>
</evidence>
<dbReference type="InParanoid" id="F2UDC2"/>
<evidence type="ECO:0000256" key="3">
    <source>
        <dbReference type="ARBA" id="ARBA00022723"/>
    </source>
</evidence>
<dbReference type="PANTHER" id="PTHR45819:SF5">
    <property type="entry name" value="CENTAURIN-GAMMA-1A"/>
    <property type="match status" value="1"/>
</dbReference>